<protein>
    <recommendedName>
        <fullName evidence="4">Flagellar hook-basal body complex protein FliE</fullName>
    </recommendedName>
</protein>
<evidence type="ECO:0000256" key="1">
    <source>
        <dbReference type="ARBA" id="ARBA00004117"/>
    </source>
</evidence>
<dbReference type="GO" id="GO:0003774">
    <property type="term" value="F:cytoskeletal motor activity"/>
    <property type="evidence" value="ECO:0007669"/>
    <property type="project" value="InterPro"/>
</dbReference>
<feature type="chain" id="PRO_5020686193" description="Flagellar hook-basal body complex protein FliE" evidence="5">
    <location>
        <begin position="31"/>
        <end position="110"/>
    </location>
</feature>
<dbReference type="GO" id="GO:0009425">
    <property type="term" value="C:bacterial-type flagellum basal body"/>
    <property type="evidence" value="ECO:0007669"/>
    <property type="project" value="UniProtKB-SubCell"/>
</dbReference>
<keyword evidence="3 4" id="KW-0975">Bacterial flagellum</keyword>
<evidence type="ECO:0000256" key="2">
    <source>
        <dbReference type="ARBA" id="ARBA00009272"/>
    </source>
</evidence>
<reference evidence="6 7" key="1">
    <citation type="submission" date="2018-12" db="EMBL/GenBank/DDBJ databases">
        <authorList>
            <person name="Grouzdev D.S."/>
            <person name="Krutkina M.S."/>
        </authorList>
    </citation>
    <scope>NUCLEOTIDE SEQUENCE [LARGE SCALE GENOMIC DNA]</scope>
    <source>
        <strain evidence="6 7">RmlP026</strain>
    </source>
</reference>
<keyword evidence="7" id="KW-1185">Reference proteome</keyword>
<dbReference type="GO" id="GO:0071973">
    <property type="term" value="P:bacterial-type flagellum-dependent cell motility"/>
    <property type="evidence" value="ECO:0007669"/>
    <property type="project" value="InterPro"/>
</dbReference>
<dbReference type="OrthoDB" id="9812413at2"/>
<reference evidence="6 7" key="2">
    <citation type="submission" date="2019-02" db="EMBL/GenBank/DDBJ databases">
        <title>'Lichenibacterium ramalinii' gen. nov. sp. nov., 'Lichenibacterium minor' gen. nov. sp. nov.</title>
        <authorList>
            <person name="Pankratov T."/>
        </authorList>
    </citation>
    <scope>NUCLEOTIDE SEQUENCE [LARGE SCALE GENOMIC DNA]</scope>
    <source>
        <strain evidence="6 7">RmlP026</strain>
    </source>
</reference>
<dbReference type="HAMAP" id="MF_00724">
    <property type="entry name" value="FliE"/>
    <property type="match status" value="1"/>
</dbReference>
<name>A0A4Q2U628_9HYPH</name>
<organism evidence="6 7">
    <name type="scientific">Lichenibacterium minor</name>
    <dbReference type="NCBI Taxonomy" id="2316528"/>
    <lineage>
        <taxon>Bacteria</taxon>
        <taxon>Pseudomonadati</taxon>
        <taxon>Pseudomonadota</taxon>
        <taxon>Alphaproteobacteria</taxon>
        <taxon>Hyphomicrobiales</taxon>
        <taxon>Lichenihabitantaceae</taxon>
        <taxon>Lichenibacterium</taxon>
    </lineage>
</organism>
<dbReference type="AlphaFoldDB" id="A0A4Q2U628"/>
<comment type="subcellular location">
    <subcellularLocation>
        <location evidence="1 4">Bacterial flagellum basal body</location>
    </subcellularLocation>
</comment>
<keyword evidence="5" id="KW-0732">Signal</keyword>
<dbReference type="EMBL" id="QYBB01000024">
    <property type="protein sequence ID" value="RYC30531.1"/>
    <property type="molecule type" value="Genomic_DNA"/>
</dbReference>
<accession>A0A4Q2U628</accession>
<feature type="signal peptide" evidence="5">
    <location>
        <begin position="1"/>
        <end position="30"/>
    </location>
</feature>
<dbReference type="Proteomes" id="UP000290759">
    <property type="component" value="Unassembled WGS sequence"/>
</dbReference>
<dbReference type="PANTHER" id="PTHR34653">
    <property type="match status" value="1"/>
</dbReference>
<evidence type="ECO:0000256" key="5">
    <source>
        <dbReference type="SAM" id="SignalP"/>
    </source>
</evidence>
<keyword evidence="6" id="KW-0966">Cell projection</keyword>
<keyword evidence="6" id="KW-0282">Flagellum</keyword>
<comment type="caution">
    <text evidence="6">The sequence shown here is derived from an EMBL/GenBank/DDBJ whole genome shotgun (WGS) entry which is preliminary data.</text>
</comment>
<proteinExistence type="inferred from homology"/>
<evidence type="ECO:0000256" key="3">
    <source>
        <dbReference type="ARBA" id="ARBA00023143"/>
    </source>
</evidence>
<gene>
    <name evidence="4" type="primary">fliE</name>
    <name evidence="6" type="ORF">D3273_18530</name>
</gene>
<dbReference type="RefSeq" id="WP_129228381.1">
    <property type="nucleotide sequence ID" value="NZ_QYBB01000024.1"/>
</dbReference>
<evidence type="ECO:0000313" key="7">
    <source>
        <dbReference type="Proteomes" id="UP000290759"/>
    </source>
</evidence>
<sequence length="110" mass="10747">MIVAALPLVTSALSSLAPSLGATASSAASAAASAAASGGADFGSVMSQVSSDAVKKLKAAEATSISGVEGKASTQDVVQSVMSAQESLQTALAIRDKAVSAFQEITRMSI</sequence>
<comment type="similarity">
    <text evidence="2 4">Belongs to the FliE family.</text>
</comment>
<dbReference type="Pfam" id="PF02049">
    <property type="entry name" value="FliE"/>
    <property type="match status" value="1"/>
</dbReference>
<dbReference type="GO" id="GO:0005198">
    <property type="term" value="F:structural molecule activity"/>
    <property type="evidence" value="ECO:0007669"/>
    <property type="project" value="InterPro"/>
</dbReference>
<evidence type="ECO:0000256" key="4">
    <source>
        <dbReference type="HAMAP-Rule" id="MF_00724"/>
    </source>
</evidence>
<evidence type="ECO:0000313" key="6">
    <source>
        <dbReference type="EMBL" id="RYC30531.1"/>
    </source>
</evidence>
<dbReference type="InterPro" id="IPR001624">
    <property type="entry name" value="FliE"/>
</dbReference>
<keyword evidence="6" id="KW-0969">Cilium</keyword>
<dbReference type="PANTHER" id="PTHR34653:SF1">
    <property type="entry name" value="FLAGELLAR HOOK-BASAL BODY COMPLEX PROTEIN FLIE"/>
    <property type="match status" value="1"/>
</dbReference>